<keyword evidence="1" id="KW-1133">Transmembrane helix</keyword>
<evidence type="ECO:0000256" key="1">
    <source>
        <dbReference type="SAM" id="Phobius"/>
    </source>
</evidence>
<keyword evidence="1" id="KW-0812">Transmembrane</keyword>
<keyword evidence="1" id="KW-0472">Membrane</keyword>
<dbReference type="AlphaFoldDB" id="A0A1X2A4K2"/>
<dbReference type="InterPro" id="IPR009793">
    <property type="entry name" value="DUF1361"/>
</dbReference>
<evidence type="ECO:0000313" key="3">
    <source>
        <dbReference type="Proteomes" id="UP000193285"/>
    </source>
</evidence>
<feature type="transmembrane region" description="Helical" evidence="1">
    <location>
        <begin position="40"/>
        <end position="59"/>
    </location>
</feature>
<accession>A0A1X2A4K2</accession>
<dbReference type="OrthoDB" id="4540541at2"/>
<feature type="transmembrane region" description="Helical" evidence="1">
    <location>
        <begin position="128"/>
        <end position="150"/>
    </location>
</feature>
<dbReference type="Proteomes" id="UP000193285">
    <property type="component" value="Unassembled WGS sequence"/>
</dbReference>
<dbReference type="Pfam" id="PF07099">
    <property type="entry name" value="DUF1361"/>
    <property type="match status" value="1"/>
</dbReference>
<protein>
    <recommendedName>
        <fullName evidence="4">DUF1361 domain-containing protein</fullName>
    </recommendedName>
</protein>
<reference evidence="2 3" key="1">
    <citation type="journal article" date="2015" name="Emerg. Microbes Infect.">
        <title>Characterization of 17 strains belonging to the Mycobacterium simiae complex and description of Mycobacterium paraense sp. nov.</title>
        <authorList>
            <person name="Fusco da Costa A.R."/>
            <person name="Fedrizzi T."/>
            <person name="Lopes M.L."/>
            <person name="Pecorari M."/>
            <person name="Oliveira da Costa W.L."/>
            <person name="Giacobazzi E."/>
            <person name="da Costa Bahia J.R."/>
            <person name="De Sanctis V."/>
            <person name="Batista Lima K.V."/>
            <person name="Bertorelli R."/>
            <person name="Grottola A."/>
            <person name="Fabio A."/>
            <person name="Mariottini A."/>
            <person name="Ferretti P."/>
            <person name="Di Leva F."/>
            <person name="Fregni Serpini G."/>
            <person name="Tagliazucchi S."/>
            <person name="Rumpianesi F."/>
            <person name="Jousson O."/>
            <person name="Segata N."/>
            <person name="Tortoli E."/>
        </authorList>
    </citation>
    <scope>NUCLEOTIDE SEQUENCE [LARGE SCALE GENOMIC DNA]</scope>
    <source>
        <strain evidence="2 3">IEC33</strain>
    </source>
</reference>
<feature type="transmembrane region" description="Helical" evidence="1">
    <location>
        <begin position="182"/>
        <end position="203"/>
    </location>
</feature>
<evidence type="ECO:0000313" key="2">
    <source>
        <dbReference type="EMBL" id="ORW38325.1"/>
    </source>
</evidence>
<organism evidence="2 3">
    <name type="scientific">Mycobacterium paraense</name>
    <dbReference type="NCBI Taxonomy" id="767916"/>
    <lineage>
        <taxon>Bacteria</taxon>
        <taxon>Bacillati</taxon>
        <taxon>Actinomycetota</taxon>
        <taxon>Actinomycetes</taxon>
        <taxon>Mycobacteriales</taxon>
        <taxon>Mycobacteriaceae</taxon>
        <taxon>Mycobacterium</taxon>
        <taxon>Mycobacterium simiae complex</taxon>
    </lineage>
</organism>
<feature type="transmembrane region" description="Helical" evidence="1">
    <location>
        <begin position="102"/>
        <end position="121"/>
    </location>
</feature>
<dbReference type="STRING" id="767916.AWB91_12645"/>
<gene>
    <name evidence="2" type="ORF">AWB90_23850</name>
</gene>
<feature type="transmembrane region" description="Helical" evidence="1">
    <location>
        <begin position="64"/>
        <end position="82"/>
    </location>
</feature>
<sequence length="228" mass="24955">MTAARRVILVASLVATTGLTLVLGVTDTFPPASYPTRFFVWNLALAWIPVLFAAAFGVVRRRIWLVPVGLLWLAFLPNAPYLMTDLVHLRRDVEMWRHVMQYGVAAWTGVILGVVSVHLVCRRIERDFGVLTGWIAVVVSIGLCAVGVVIGRFQRWNSWDLVTQPGAVAATTLDWVRSPLTYVQPTGLALAVGALFGLAYLTLWSLWPPRAAVPADESAPDAIGPDLL</sequence>
<dbReference type="EMBL" id="LQPN01000072">
    <property type="protein sequence ID" value="ORW38325.1"/>
    <property type="molecule type" value="Genomic_DNA"/>
</dbReference>
<evidence type="ECO:0008006" key="4">
    <source>
        <dbReference type="Google" id="ProtNLM"/>
    </source>
</evidence>
<dbReference type="RefSeq" id="WP_085246170.1">
    <property type="nucleotide sequence ID" value="NZ_LQPN01000072.1"/>
</dbReference>
<name>A0A1X2A4K2_9MYCO</name>
<comment type="caution">
    <text evidence="2">The sequence shown here is derived from an EMBL/GenBank/DDBJ whole genome shotgun (WGS) entry which is preliminary data.</text>
</comment>
<proteinExistence type="predicted"/>